<evidence type="ECO:0000313" key="11">
    <source>
        <dbReference type="EMBL" id="GJQ14621.1"/>
    </source>
</evidence>
<evidence type="ECO:0000256" key="7">
    <source>
        <dbReference type="ARBA" id="ARBA00023242"/>
    </source>
</evidence>
<evidence type="ECO:0000256" key="5">
    <source>
        <dbReference type="ARBA" id="ARBA00022691"/>
    </source>
</evidence>
<reference evidence="11" key="1">
    <citation type="journal article" date="2022" name="Proc. Natl. Acad. Sci. U.S.A.">
        <title>Life cycle and functional genomics of the unicellular red alga Galdieria for elucidating algal and plant evolution and industrial use.</title>
        <authorList>
            <person name="Hirooka S."/>
            <person name="Itabashi T."/>
            <person name="Ichinose T.M."/>
            <person name="Onuma R."/>
            <person name="Fujiwara T."/>
            <person name="Yamashita S."/>
            <person name="Jong L.W."/>
            <person name="Tomita R."/>
            <person name="Iwane A.H."/>
            <person name="Miyagishima S.Y."/>
        </authorList>
    </citation>
    <scope>NUCLEOTIDE SEQUENCE</scope>
    <source>
        <strain evidence="11">NBRC 102759</strain>
    </source>
</reference>
<dbReference type="InterPro" id="IPR049470">
    <property type="entry name" value="TRM61_C"/>
</dbReference>
<dbReference type="SUPFAM" id="SSF53335">
    <property type="entry name" value="S-adenosyl-L-methionine-dependent methyltransferases"/>
    <property type="match status" value="1"/>
</dbReference>
<dbReference type="Proteomes" id="UP001061958">
    <property type="component" value="Unassembled WGS sequence"/>
</dbReference>
<organism evidence="11 12">
    <name type="scientific">Galdieria partita</name>
    <dbReference type="NCBI Taxonomy" id="83374"/>
    <lineage>
        <taxon>Eukaryota</taxon>
        <taxon>Rhodophyta</taxon>
        <taxon>Bangiophyceae</taxon>
        <taxon>Galdieriales</taxon>
        <taxon>Galdieriaceae</taxon>
        <taxon>Galdieria</taxon>
    </lineage>
</organism>
<protein>
    <recommendedName>
        <fullName evidence="2 8">tRNA (adenine(58)-N(1))-methyltransferase</fullName>
        <ecNumber evidence="2 8">2.1.1.220</ecNumber>
    </recommendedName>
</protein>
<evidence type="ECO:0000256" key="4">
    <source>
        <dbReference type="ARBA" id="ARBA00022679"/>
    </source>
</evidence>
<dbReference type="EMBL" id="BQMJ01000057">
    <property type="protein sequence ID" value="GJQ14621.1"/>
    <property type="molecule type" value="Genomic_DNA"/>
</dbReference>
<dbReference type="GO" id="GO:0005634">
    <property type="term" value="C:nucleus"/>
    <property type="evidence" value="ECO:0007669"/>
    <property type="project" value="UniProtKB-SubCell"/>
</dbReference>
<feature type="domain" description="tRNA (adenine(58)-N(1))-methyltransferase catalytic subunit TRM61 C-terminal" evidence="10">
    <location>
        <begin position="76"/>
        <end position="310"/>
    </location>
</feature>
<dbReference type="Gene3D" id="3.10.330.20">
    <property type="match status" value="1"/>
</dbReference>
<evidence type="ECO:0000256" key="6">
    <source>
        <dbReference type="ARBA" id="ARBA00022694"/>
    </source>
</evidence>
<evidence type="ECO:0000313" key="12">
    <source>
        <dbReference type="Proteomes" id="UP001061958"/>
    </source>
</evidence>
<feature type="binding site" evidence="9">
    <location>
        <position position="147"/>
    </location>
    <ligand>
        <name>S-adenosyl-L-methionine</name>
        <dbReference type="ChEBI" id="CHEBI:59789"/>
    </ligand>
</feature>
<keyword evidence="4 8" id="KW-0808">Transferase</keyword>
<dbReference type="EC" id="2.1.1.220" evidence="2 8"/>
<feature type="binding site" evidence="9">
    <location>
        <position position="175"/>
    </location>
    <ligand>
        <name>S-adenosyl-L-methionine</name>
        <dbReference type="ChEBI" id="CHEBI:59789"/>
    </ligand>
</feature>
<dbReference type="GO" id="GO:0030488">
    <property type="term" value="P:tRNA methylation"/>
    <property type="evidence" value="ECO:0007669"/>
    <property type="project" value="InterPro"/>
</dbReference>
<dbReference type="OrthoDB" id="1925287at2759"/>
<keyword evidence="12" id="KW-1185">Reference proteome</keyword>
<keyword evidence="6 8" id="KW-0819">tRNA processing</keyword>
<evidence type="ECO:0000256" key="9">
    <source>
        <dbReference type="PIRSR" id="PIRSR017269-1"/>
    </source>
</evidence>
<sequence>MDEDNHLRKPRQLERVCSEGDLIIVYISADQIKSIVLNLDTVIVNKYGKFYASDLIGKTLGRKWYSRTVDKKGRRGYVYPLWPTPELWTKSIMQRTQLVYSSDIGLIIHKMGLGCGSSVIEAGTGSGSMTFALATTVYPGGHVFSFDSNEERVSAVKSQMDKLYFGSCVSFDCRDIAEKGFGEVGPVDGIFLDIPEPWLVVKHVVDLLRDGGTVVFYSPCMEQVLRTIEEVNLFHRLKLIQILTTCSKPYETRPRRVFQQDATLLNFLREQYPQVEETIEETKADKEATVMTSAHAYRYYRSHTAYLTWVQKLLINGQKDS</sequence>
<comment type="similarity">
    <text evidence="8">Belongs to the class I-like SAM-binding methyltransferase superfamily. TRM61 family.</text>
</comment>
<dbReference type="PANTHER" id="PTHR12133:SF2">
    <property type="entry name" value="TRNA (ADENINE(58)-N(1))-METHYLTRANSFERASE CATALYTIC SUBUNIT TRMT61A"/>
    <property type="match status" value="1"/>
</dbReference>
<dbReference type="Gene3D" id="3.40.50.150">
    <property type="entry name" value="Vaccinia Virus protein VP39"/>
    <property type="match status" value="1"/>
</dbReference>
<comment type="subcellular location">
    <subcellularLocation>
        <location evidence="1">Nucleus</location>
    </subcellularLocation>
</comment>
<evidence type="ECO:0000259" key="10">
    <source>
        <dbReference type="Pfam" id="PF08704"/>
    </source>
</evidence>
<evidence type="ECO:0000256" key="1">
    <source>
        <dbReference type="ARBA" id="ARBA00004123"/>
    </source>
</evidence>
<name>A0A9C7UT17_9RHOD</name>
<evidence type="ECO:0000256" key="3">
    <source>
        <dbReference type="ARBA" id="ARBA00022603"/>
    </source>
</evidence>
<reference evidence="11" key="2">
    <citation type="submission" date="2022-01" db="EMBL/GenBank/DDBJ databases">
        <authorList>
            <person name="Hirooka S."/>
            <person name="Miyagishima S.Y."/>
        </authorList>
    </citation>
    <scope>NUCLEOTIDE SEQUENCE</scope>
    <source>
        <strain evidence="11">NBRC 102759</strain>
    </source>
</reference>
<keyword evidence="3 8" id="KW-0489">Methyltransferase</keyword>
<dbReference type="InterPro" id="IPR014816">
    <property type="entry name" value="tRNA_MeTrfase_Gcd14"/>
</dbReference>
<dbReference type="PANTHER" id="PTHR12133">
    <property type="entry name" value="TRNA (ADENINE(58)-N(1))-METHYLTRANSFERASE"/>
    <property type="match status" value="1"/>
</dbReference>
<dbReference type="GO" id="GO:0031515">
    <property type="term" value="C:tRNA (m1A) methyltransferase complex"/>
    <property type="evidence" value="ECO:0007669"/>
    <property type="project" value="UniProtKB-UniRule"/>
</dbReference>
<dbReference type="PROSITE" id="PS51620">
    <property type="entry name" value="SAM_TRM61"/>
    <property type="match status" value="1"/>
</dbReference>
<comment type="caution">
    <text evidence="11">The sequence shown here is derived from an EMBL/GenBank/DDBJ whole genome shotgun (WGS) entry which is preliminary data.</text>
</comment>
<evidence type="ECO:0000256" key="2">
    <source>
        <dbReference type="ARBA" id="ARBA00012796"/>
    </source>
</evidence>
<proteinExistence type="inferred from homology"/>
<feature type="binding site" evidence="9">
    <location>
        <position position="193"/>
    </location>
    <ligand>
        <name>S-adenosyl-L-methionine</name>
        <dbReference type="ChEBI" id="CHEBI:59789"/>
    </ligand>
</feature>
<accession>A0A9C7UT17</accession>
<keyword evidence="5 8" id="KW-0949">S-adenosyl-L-methionine</keyword>
<dbReference type="GO" id="GO:0160107">
    <property type="term" value="F:tRNA (adenine(58)-N1)-methyltransferase activity"/>
    <property type="evidence" value="ECO:0007669"/>
    <property type="project" value="UniProtKB-EC"/>
</dbReference>
<comment type="catalytic activity">
    <reaction evidence="8">
        <text>adenosine(58) in tRNA + S-adenosyl-L-methionine = N(1)-methyladenosine(58) in tRNA + S-adenosyl-L-homocysteine + H(+)</text>
        <dbReference type="Rhea" id="RHEA:43152"/>
        <dbReference type="Rhea" id="RHEA-COMP:10365"/>
        <dbReference type="Rhea" id="RHEA-COMP:10366"/>
        <dbReference type="ChEBI" id="CHEBI:15378"/>
        <dbReference type="ChEBI" id="CHEBI:57856"/>
        <dbReference type="ChEBI" id="CHEBI:59789"/>
        <dbReference type="ChEBI" id="CHEBI:74411"/>
        <dbReference type="ChEBI" id="CHEBI:74491"/>
        <dbReference type="EC" id="2.1.1.220"/>
    </reaction>
</comment>
<dbReference type="Pfam" id="PF08704">
    <property type="entry name" value="GCD14"/>
    <property type="match status" value="1"/>
</dbReference>
<dbReference type="InterPro" id="IPR029063">
    <property type="entry name" value="SAM-dependent_MTases_sf"/>
</dbReference>
<evidence type="ECO:0000256" key="8">
    <source>
        <dbReference type="PIRNR" id="PIRNR017269"/>
    </source>
</evidence>
<gene>
    <name evidence="11" type="ORF">GpartN1_g6412.t1</name>
</gene>
<dbReference type="AlphaFoldDB" id="A0A9C7UT17"/>
<dbReference type="PIRSF" id="PIRSF017269">
    <property type="entry name" value="GCD14"/>
    <property type="match status" value="1"/>
</dbReference>
<keyword evidence="7" id="KW-0539">Nucleus</keyword>
<dbReference type="CDD" id="cd02440">
    <property type="entry name" value="AdoMet_MTases"/>
    <property type="match status" value="1"/>
</dbReference>